<organism evidence="5 6">
    <name type="scientific">Acanthaster planci</name>
    <name type="common">Crown-of-thorns starfish</name>
    <dbReference type="NCBI Taxonomy" id="133434"/>
    <lineage>
        <taxon>Eukaryota</taxon>
        <taxon>Metazoa</taxon>
        <taxon>Echinodermata</taxon>
        <taxon>Eleutherozoa</taxon>
        <taxon>Asterozoa</taxon>
        <taxon>Asteroidea</taxon>
        <taxon>Valvatacea</taxon>
        <taxon>Valvatida</taxon>
        <taxon>Acanthasteridae</taxon>
        <taxon>Acanthaster</taxon>
    </lineage>
</organism>
<dbReference type="KEGG" id="aplc:110985163"/>
<evidence type="ECO:0000256" key="3">
    <source>
        <dbReference type="ARBA" id="ARBA00022837"/>
    </source>
</evidence>
<evidence type="ECO:0000313" key="5">
    <source>
        <dbReference type="Proteomes" id="UP000694845"/>
    </source>
</evidence>
<evidence type="ECO:0000313" key="7">
    <source>
        <dbReference type="RefSeq" id="XP_022101687.1"/>
    </source>
</evidence>
<gene>
    <name evidence="6 7" type="primary">LOC110985163</name>
</gene>
<dbReference type="RefSeq" id="XP_022101687.1">
    <property type="nucleotide sequence ID" value="XM_022245995.1"/>
</dbReference>
<keyword evidence="2" id="KW-0677">Repeat</keyword>
<keyword evidence="1" id="KW-0479">Metal-binding</keyword>
<accession>A0A8B7ZEP3</accession>
<dbReference type="GO" id="GO:0005509">
    <property type="term" value="F:calcium ion binding"/>
    <property type="evidence" value="ECO:0007669"/>
    <property type="project" value="InterPro"/>
</dbReference>
<dbReference type="OrthoDB" id="26525at2759"/>
<dbReference type="CDD" id="cd00051">
    <property type="entry name" value="EFh"/>
    <property type="match status" value="1"/>
</dbReference>
<dbReference type="AlphaFoldDB" id="A0A8B7ZEP3"/>
<dbReference type="RefSeq" id="XP_022101686.1">
    <property type="nucleotide sequence ID" value="XM_022245994.1"/>
</dbReference>
<dbReference type="PROSITE" id="PS00018">
    <property type="entry name" value="EF_HAND_1"/>
    <property type="match status" value="4"/>
</dbReference>
<dbReference type="InterPro" id="IPR002048">
    <property type="entry name" value="EF_hand_dom"/>
</dbReference>
<evidence type="ECO:0000313" key="6">
    <source>
        <dbReference type="RefSeq" id="XP_022101686.1"/>
    </source>
</evidence>
<evidence type="ECO:0000259" key="4">
    <source>
        <dbReference type="PROSITE" id="PS50222"/>
    </source>
</evidence>
<dbReference type="SUPFAM" id="SSF47473">
    <property type="entry name" value="EF-hand"/>
    <property type="match status" value="1"/>
</dbReference>
<proteinExistence type="predicted"/>
<dbReference type="InterPro" id="IPR018247">
    <property type="entry name" value="EF_Hand_1_Ca_BS"/>
</dbReference>
<name>A0A8B7ZEP3_ACAPL</name>
<feature type="domain" description="EF-hand" evidence="4">
    <location>
        <begin position="14"/>
        <end position="49"/>
    </location>
</feature>
<dbReference type="Gene3D" id="1.10.238.10">
    <property type="entry name" value="EF-hand"/>
    <property type="match status" value="2"/>
</dbReference>
<dbReference type="InterPro" id="IPR011992">
    <property type="entry name" value="EF-hand-dom_pair"/>
</dbReference>
<sequence length="176" mass="20241">MEKLRSKLLENDVDNIKKLGDLLRKIDRDNDDVLSVSELAEGMKDLGLEMPEDEVMEVFIELDKNDSNTVDLQEFFVAVRGCMSEAQLDICMRAYQKLDKDDSGVIDFDDLKDGYDFQGAARSVMSNEEAAKRFLLMFDSNKDGKVTKEEFLNYYAGRSRMSDDKFVKFVKASWKL</sequence>
<dbReference type="Pfam" id="PF13499">
    <property type="entry name" value="EF-hand_7"/>
    <property type="match status" value="2"/>
</dbReference>
<evidence type="ECO:0000256" key="1">
    <source>
        <dbReference type="ARBA" id="ARBA00022723"/>
    </source>
</evidence>
<dbReference type="PANTHER" id="PTHR34524:SF6">
    <property type="entry name" value="CALCYPHOSINE LIKE"/>
    <property type="match status" value="1"/>
</dbReference>
<dbReference type="GeneID" id="110985163"/>
<dbReference type="PANTHER" id="PTHR34524">
    <property type="entry name" value="CALCYPHOSIN"/>
    <property type="match status" value="1"/>
</dbReference>
<dbReference type="PROSITE" id="PS50222">
    <property type="entry name" value="EF_HAND_2"/>
    <property type="match status" value="4"/>
</dbReference>
<feature type="domain" description="EF-hand" evidence="4">
    <location>
        <begin position="126"/>
        <end position="161"/>
    </location>
</feature>
<dbReference type="Proteomes" id="UP000694845">
    <property type="component" value="Unplaced"/>
</dbReference>
<dbReference type="SMART" id="SM00054">
    <property type="entry name" value="EFh"/>
    <property type="match status" value="4"/>
</dbReference>
<keyword evidence="3" id="KW-0106">Calcium</keyword>
<protein>
    <submittedName>
        <fullName evidence="6 7">Calcyphosin-like protein</fullName>
    </submittedName>
</protein>
<dbReference type="InterPro" id="IPR051581">
    <property type="entry name" value="Ca-bind"/>
</dbReference>
<dbReference type="OMA" id="KDGYDFK"/>
<feature type="domain" description="EF-hand" evidence="4">
    <location>
        <begin position="86"/>
        <end position="121"/>
    </location>
</feature>
<feature type="domain" description="EF-hand" evidence="4">
    <location>
        <begin position="50"/>
        <end position="85"/>
    </location>
</feature>
<keyword evidence="5" id="KW-1185">Reference proteome</keyword>
<evidence type="ECO:0000256" key="2">
    <source>
        <dbReference type="ARBA" id="ARBA00022737"/>
    </source>
</evidence>
<reference evidence="6 7" key="1">
    <citation type="submission" date="2025-04" db="UniProtKB">
        <authorList>
            <consortium name="RefSeq"/>
        </authorList>
    </citation>
    <scope>IDENTIFICATION</scope>
</reference>